<protein>
    <submittedName>
        <fullName evidence="2">Uncharacterized protein</fullName>
    </submittedName>
</protein>
<feature type="compositionally biased region" description="Basic and acidic residues" evidence="1">
    <location>
        <begin position="43"/>
        <end position="58"/>
    </location>
</feature>
<dbReference type="EMBL" id="OW240923">
    <property type="protein sequence ID" value="CAH2325117.1"/>
    <property type="molecule type" value="Genomic_DNA"/>
</dbReference>
<accession>A0AAD1THF9</accession>
<sequence>MAGPQMEDSALDMVTCEDDGEDEEGIQNGAEEDEECQEIIEPAEVKAEPAEQSDRLTPQEEEMEEEAEACAVESGARRRVWVIGQSYIYWAQQRAEVHPGGLQLGLSPAVAEVRWFGSRGMRWKHLLPEMVRLARLFGVPDVLLIHLGGSALGTIPVWDLGTMILEDLAELWLKFPGLCIVWSEVLSRNYWSGARDPRALERSRIKLNKRVSKFVKRMGGVTVRHRMFEQNAAKYFKSDGVRLTEEGLDLFNLALQGALEEAMALVSGQPC</sequence>
<name>A0AAD1THF9_PELCU</name>
<dbReference type="InterPro" id="IPR036514">
    <property type="entry name" value="SGNH_hydro_sf"/>
</dbReference>
<dbReference type="SUPFAM" id="SSF52266">
    <property type="entry name" value="SGNH hydrolase"/>
    <property type="match status" value="1"/>
</dbReference>
<evidence type="ECO:0000313" key="3">
    <source>
        <dbReference type="Proteomes" id="UP001295444"/>
    </source>
</evidence>
<organism evidence="2 3">
    <name type="scientific">Pelobates cultripes</name>
    <name type="common">Western spadefoot toad</name>
    <dbReference type="NCBI Taxonomy" id="61616"/>
    <lineage>
        <taxon>Eukaryota</taxon>
        <taxon>Metazoa</taxon>
        <taxon>Chordata</taxon>
        <taxon>Craniata</taxon>
        <taxon>Vertebrata</taxon>
        <taxon>Euteleostomi</taxon>
        <taxon>Amphibia</taxon>
        <taxon>Batrachia</taxon>
        <taxon>Anura</taxon>
        <taxon>Pelobatoidea</taxon>
        <taxon>Pelobatidae</taxon>
        <taxon>Pelobates</taxon>
    </lineage>
</organism>
<proteinExistence type="predicted"/>
<dbReference type="Proteomes" id="UP001295444">
    <property type="component" value="Chromosome 12"/>
</dbReference>
<evidence type="ECO:0000313" key="2">
    <source>
        <dbReference type="EMBL" id="CAH2325117.1"/>
    </source>
</evidence>
<gene>
    <name evidence="2" type="ORF">PECUL_23A044444</name>
</gene>
<dbReference type="Gene3D" id="3.40.50.1110">
    <property type="entry name" value="SGNH hydrolase"/>
    <property type="match status" value="1"/>
</dbReference>
<evidence type="ECO:0000256" key="1">
    <source>
        <dbReference type="SAM" id="MobiDB-lite"/>
    </source>
</evidence>
<dbReference type="AlphaFoldDB" id="A0AAD1THF9"/>
<feature type="compositionally biased region" description="Acidic residues" evidence="1">
    <location>
        <begin position="15"/>
        <end position="38"/>
    </location>
</feature>
<keyword evidence="3" id="KW-1185">Reference proteome</keyword>
<reference evidence="2" key="1">
    <citation type="submission" date="2022-03" db="EMBL/GenBank/DDBJ databases">
        <authorList>
            <person name="Alioto T."/>
            <person name="Alioto T."/>
            <person name="Gomez Garrido J."/>
        </authorList>
    </citation>
    <scope>NUCLEOTIDE SEQUENCE</scope>
</reference>
<feature type="region of interest" description="Disordered" evidence="1">
    <location>
        <begin position="1"/>
        <end position="62"/>
    </location>
</feature>